<dbReference type="OrthoDB" id="21537at2759"/>
<dbReference type="Gene3D" id="2.10.25.10">
    <property type="entry name" value="Laminin"/>
    <property type="match status" value="1"/>
</dbReference>
<keyword evidence="1" id="KW-0472">Membrane</keyword>
<dbReference type="InterPro" id="IPR055463">
    <property type="entry name" value="DUF7035"/>
</dbReference>
<dbReference type="PANTHER" id="PTHR31378">
    <property type="entry name" value="EGF-LIKE DOMAIN-CONTAINING PROTEIN-RELATED-RELATED"/>
    <property type="match status" value="1"/>
</dbReference>
<dbReference type="EMBL" id="LODT01000041">
    <property type="protein sequence ID" value="KYQ89252.1"/>
    <property type="molecule type" value="Genomic_DNA"/>
</dbReference>
<accession>A0A151Z5K8</accession>
<dbReference type="Proteomes" id="UP000076078">
    <property type="component" value="Unassembled WGS sequence"/>
</dbReference>
<protein>
    <recommendedName>
        <fullName evidence="9">EGF-like domain-containing protein</fullName>
    </recommendedName>
</protein>
<reference evidence="7 8" key="1">
    <citation type="submission" date="2015-12" db="EMBL/GenBank/DDBJ databases">
        <title>Dictyostelia acquired genes for synthesis and detection of signals that induce cell-type specialization by lateral gene transfer from prokaryotes.</title>
        <authorList>
            <person name="Gloeckner G."/>
            <person name="Schaap P."/>
        </authorList>
    </citation>
    <scope>NUCLEOTIDE SEQUENCE [LARGE SCALE GENOMIC DNA]</scope>
    <source>
        <strain evidence="7 8">TK</strain>
    </source>
</reference>
<evidence type="ECO:0000259" key="6">
    <source>
        <dbReference type="Pfam" id="PF25820"/>
    </source>
</evidence>
<evidence type="ECO:0000259" key="5">
    <source>
        <dbReference type="Pfam" id="PF24893"/>
    </source>
</evidence>
<dbReference type="PANTHER" id="PTHR31378:SF17">
    <property type="match status" value="1"/>
</dbReference>
<feature type="transmembrane region" description="Helical" evidence="1">
    <location>
        <begin position="1247"/>
        <end position="1270"/>
    </location>
</feature>
<proteinExistence type="predicted"/>
<dbReference type="FunCoup" id="A0A151Z5K8">
    <property type="interactions" value="545"/>
</dbReference>
<evidence type="ECO:0000259" key="3">
    <source>
        <dbReference type="Pfam" id="PF23033"/>
    </source>
</evidence>
<evidence type="ECO:0008006" key="9">
    <source>
        <dbReference type="Google" id="ProtNLM"/>
    </source>
</evidence>
<feature type="domain" description="DUF7035" evidence="4">
    <location>
        <begin position="582"/>
        <end position="715"/>
    </location>
</feature>
<dbReference type="Pfam" id="PF25820">
    <property type="entry name" value="DUF7949"/>
    <property type="match status" value="1"/>
</dbReference>
<evidence type="ECO:0000313" key="8">
    <source>
        <dbReference type="Proteomes" id="UP000076078"/>
    </source>
</evidence>
<gene>
    <name evidence="7" type="ORF">DLAC_09908</name>
</gene>
<keyword evidence="1" id="KW-1133">Transmembrane helix</keyword>
<feature type="domain" description="DUF7743" evidence="5">
    <location>
        <begin position="355"/>
        <end position="465"/>
    </location>
</feature>
<keyword evidence="8" id="KW-1185">Reference proteome</keyword>
<dbReference type="Pfam" id="PF23033">
    <property type="entry name" value="DUF7034"/>
    <property type="match status" value="1"/>
</dbReference>
<feature type="domain" description="DUF7949" evidence="6">
    <location>
        <begin position="959"/>
        <end position="987"/>
    </location>
</feature>
<dbReference type="Pfam" id="PF22933">
    <property type="entry name" value="ComC_SSD"/>
    <property type="match status" value="1"/>
</dbReference>
<dbReference type="InParanoid" id="A0A151Z5K8"/>
<organism evidence="7 8">
    <name type="scientific">Tieghemostelium lacteum</name>
    <name type="common">Slime mold</name>
    <name type="synonym">Dictyostelium lacteum</name>
    <dbReference type="NCBI Taxonomy" id="361077"/>
    <lineage>
        <taxon>Eukaryota</taxon>
        <taxon>Amoebozoa</taxon>
        <taxon>Evosea</taxon>
        <taxon>Eumycetozoa</taxon>
        <taxon>Dictyostelia</taxon>
        <taxon>Dictyosteliales</taxon>
        <taxon>Raperosteliaceae</taxon>
        <taxon>Tieghemostelium</taxon>
    </lineage>
</organism>
<dbReference type="InterPro" id="IPR057709">
    <property type="entry name" value="DUF7949"/>
</dbReference>
<dbReference type="InterPro" id="IPR054484">
    <property type="entry name" value="ComC_SSD"/>
</dbReference>
<name>A0A151Z5K8_TIELA</name>
<evidence type="ECO:0000259" key="2">
    <source>
        <dbReference type="Pfam" id="PF22933"/>
    </source>
</evidence>
<dbReference type="Pfam" id="PF24893">
    <property type="entry name" value="DUF7743"/>
    <property type="match status" value="1"/>
</dbReference>
<dbReference type="STRING" id="361077.A0A151Z5K8"/>
<sequence length="1293" mass="144729">MGLIRSCFDGITTIKDISEQTPTFRYLNNFYAESDTSCVKRQYLVLIQDGYDLANMTMKSPVTESYSLSYEIIIRNVTTYMVKLTFQGIPIGSGFLHFSVTNSLGVESAFNSILAYRCELMPYPLDLEPLNNGYSVMSKDEVIGSVALFRINNWDPDYGIYFDVMDITCDQGLSCFYGATLYRSYPNNIFGIEFTLRNPYLYEKQQFKLSIRHEDGVRYSNSTFTVPQLVIDDGSYTQYSGFTCYPQSGVIYNSRHQCEITVTNGTSLVYLDSLADQLSTYKRQRVYGTPQSYTILSYHNFNRETSDSLFFTRISANNTQPVSAQSIATYSESNAYTPPFYPANDQIPFLDFTGMNVAPKLESIEFIPWGPIKVIIRMHITSYGGPGFSAVGPIMMYSSDLYQGNNTDGFYEMIVEYSYLQQYINPNLTIYDWRGQSYKKSFFYYENTNLVKTPYFPAIQEGKDVFGLKNITRFFYKNNNVIIGKSPVNNTLYIELSNPDPNIAIEMKIFYHNNDISSAEIVYGYWDPDLQLFAVDFTLKGGLFTDTAFSFFLTIGFFFTKSTELGVWFPQTGVLNVINSNADEYPPIVSAWEPLGLGSLTIANLDVIVQFGFRITIDDPINGFDYGNLTIAGLKDPGFVFTFTPQFADKGNQTSGEYVFIMELSGYCKSDTYAIREINLVDKGGWLSTSNNYHYVHPLMKFLDGDYPTITVTCTAGDALNDTVPPTVLQIDVPTSIDVGSLNRTLTITFVAQDATSGIKNLSPLVNIYNVDGSVAFQRNAKPLPDLIFFNNVTFQVSTELPYGFGYPYGIFYQIEGIADNSLNFLSLSNDDITSKGFQNVINVEYSMVPWINGHEPISTSGGELTIYGRSFATGSSRVVNIKYGSQPYKKVPVKYITNVAMILSNVPGSLDVFYVQIVRENTMKSNEYPITPFILPTQEPSPTLTTTGAPENLCDEDKTCSGNGQCTLSGCVCNSPWIGKYCSSQVINVPVTPSPNVTEPTVVINGTGPDGDEINFSTLVNIISVRELSPNQTVVFEYKFNQWIYTNITDDFGEQFLYDSNFTKDGVTTDISITIQWFKTETTIIFANQNITINPSTMKYKINVSPFKFSSSLNSFQIVMAATVMSDSTKDSCSAKEFGETSDPNYQYAKLQIDKISLYGKFIKLGVVDGRVVNINNILLDSEKSEVLEASSSFTQSFIGITAPNFKRFLKLDPDFSVLLDTSSASEDPNSVCQIKEDGGLTKSQLAGMIIGIVGFSLVAVAVAIYYILKNQKDKRMIKLLNNRIQGFNETK</sequence>
<dbReference type="InterPro" id="IPR055462">
    <property type="entry name" value="DUF7034"/>
</dbReference>
<dbReference type="InterPro" id="IPR056645">
    <property type="entry name" value="DUF7743"/>
</dbReference>
<dbReference type="OMA" id="ISITIQW"/>
<comment type="caution">
    <text evidence="7">The sequence shown here is derived from an EMBL/GenBank/DDBJ whole genome shotgun (WGS) entry which is preliminary data.</text>
</comment>
<evidence type="ECO:0000259" key="4">
    <source>
        <dbReference type="Pfam" id="PF23034"/>
    </source>
</evidence>
<keyword evidence="1" id="KW-0812">Transmembrane</keyword>
<feature type="domain" description="DUF7034" evidence="3">
    <location>
        <begin position="726"/>
        <end position="847"/>
    </location>
</feature>
<dbReference type="Pfam" id="PF23034">
    <property type="entry name" value="DUF7035"/>
    <property type="match status" value="1"/>
</dbReference>
<feature type="domain" description="ComC supersandwich" evidence="2">
    <location>
        <begin position="1021"/>
        <end position="1220"/>
    </location>
</feature>
<evidence type="ECO:0000313" key="7">
    <source>
        <dbReference type="EMBL" id="KYQ89252.1"/>
    </source>
</evidence>
<evidence type="ECO:0000256" key="1">
    <source>
        <dbReference type="SAM" id="Phobius"/>
    </source>
</evidence>